<organism evidence="8">
    <name type="scientific">Cacopsylla melanoneura</name>
    <dbReference type="NCBI Taxonomy" id="428564"/>
    <lineage>
        <taxon>Eukaryota</taxon>
        <taxon>Metazoa</taxon>
        <taxon>Ecdysozoa</taxon>
        <taxon>Arthropoda</taxon>
        <taxon>Hexapoda</taxon>
        <taxon>Insecta</taxon>
        <taxon>Pterygota</taxon>
        <taxon>Neoptera</taxon>
        <taxon>Paraneoptera</taxon>
        <taxon>Hemiptera</taxon>
        <taxon>Sternorrhyncha</taxon>
        <taxon>Psylloidea</taxon>
        <taxon>Psyllidae</taxon>
        <taxon>Psyllinae</taxon>
        <taxon>Cacopsylla</taxon>
    </lineage>
</organism>
<feature type="transmembrane region" description="Helical" evidence="6">
    <location>
        <begin position="319"/>
        <end position="339"/>
    </location>
</feature>
<dbReference type="PANTHER" id="PTHR11969">
    <property type="entry name" value="MAX DIMERIZATION, MAD"/>
    <property type="match status" value="1"/>
</dbReference>
<evidence type="ECO:0000256" key="2">
    <source>
        <dbReference type="ARBA" id="ARBA00023015"/>
    </source>
</evidence>
<reference evidence="8" key="1">
    <citation type="submission" date="2021-05" db="EMBL/GenBank/DDBJ databases">
        <authorList>
            <person name="Alioto T."/>
            <person name="Alioto T."/>
            <person name="Gomez Garrido J."/>
        </authorList>
    </citation>
    <scope>NUCLEOTIDE SEQUENCE</scope>
</reference>
<dbReference type="EMBL" id="HBUF01326805">
    <property type="protein sequence ID" value="CAG6696037.1"/>
    <property type="molecule type" value="Transcribed_RNA"/>
</dbReference>
<dbReference type="PANTHER" id="PTHR11969:SF99">
    <property type="entry name" value="MAX-BINDING PROTEIN MNT"/>
    <property type="match status" value="1"/>
</dbReference>
<sequence length="358" mass="38965">MGVLVDSNANWTGQRPSPPKKKWMMHYLEEFPSSEDKPSSCYTNSVSVTPSLTSSLGGTGGSVITTLTAAPSPLHHHHTLPTSTTIINTTHLTTNHITFTNGLPTSLLQTPVVERKELTNGTTTHHHIVQTLPPNVQTQVISTSHGAAPPTAVLSRQYTLQIAPDDTALSSRLGIGSSIRAEPGDILSGESSRLMTHHTGYTTTSGAPHHTSYTTSGGLSTSYTTSGGLSTSPSHGHGMDLMKKRTGMSGIREVHNKLEKNRRAHLKECFEILKRQVPPSQEEKKSSNLSILHSAIRYIQVRNTTSISSYIVLSDLCNMPFDILVGVYYIIVSIPVYLFNGSYPKRPLLLSSFIRFLV</sequence>
<keyword evidence="6" id="KW-0812">Transmembrane</keyword>
<dbReference type="InterPro" id="IPR036638">
    <property type="entry name" value="HLH_DNA-bd_sf"/>
</dbReference>
<accession>A0A8D8U037</accession>
<feature type="domain" description="BHLH" evidence="7">
    <location>
        <begin position="250"/>
        <end position="302"/>
    </location>
</feature>
<evidence type="ECO:0000256" key="5">
    <source>
        <dbReference type="ARBA" id="ARBA00023242"/>
    </source>
</evidence>
<name>A0A8D8U037_9HEMI</name>
<keyword evidence="6" id="KW-0472">Membrane</keyword>
<keyword evidence="3" id="KW-0238">DNA-binding</keyword>
<dbReference type="SMART" id="SM00353">
    <property type="entry name" value="HLH"/>
    <property type="match status" value="1"/>
</dbReference>
<dbReference type="AlphaFoldDB" id="A0A8D8U037"/>
<dbReference type="InterPro" id="IPR011598">
    <property type="entry name" value="bHLH_dom"/>
</dbReference>
<dbReference type="Pfam" id="PF00010">
    <property type="entry name" value="HLH"/>
    <property type="match status" value="1"/>
</dbReference>
<proteinExistence type="predicted"/>
<evidence type="ECO:0000313" key="8">
    <source>
        <dbReference type="EMBL" id="CAG6696029.1"/>
    </source>
</evidence>
<keyword evidence="5" id="KW-0539">Nucleus</keyword>
<keyword evidence="2" id="KW-0805">Transcription regulation</keyword>
<keyword evidence="4" id="KW-0804">Transcription</keyword>
<dbReference type="EMBL" id="HBUF01326801">
    <property type="protein sequence ID" value="CAG6696029.1"/>
    <property type="molecule type" value="Transcribed_RNA"/>
</dbReference>
<comment type="subcellular location">
    <subcellularLocation>
        <location evidence="1">Nucleus</location>
    </subcellularLocation>
</comment>
<keyword evidence="6" id="KW-1133">Transmembrane helix</keyword>
<evidence type="ECO:0000256" key="6">
    <source>
        <dbReference type="SAM" id="Phobius"/>
    </source>
</evidence>
<dbReference type="Gene3D" id="4.10.280.10">
    <property type="entry name" value="Helix-loop-helix DNA-binding domain"/>
    <property type="match status" value="1"/>
</dbReference>
<evidence type="ECO:0000256" key="4">
    <source>
        <dbReference type="ARBA" id="ARBA00023163"/>
    </source>
</evidence>
<dbReference type="GO" id="GO:0005634">
    <property type="term" value="C:nucleus"/>
    <property type="evidence" value="ECO:0007669"/>
    <property type="project" value="UniProtKB-SubCell"/>
</dbReference>
<dbReference type="GO" id="GO:0000978">
    <property type="term" value="F:RNA polymerase II cis-regulatory region sequence-specific DNA binding"/>
    <property type="evidence" value="ECO:0007669"/>
    <property type="project" value="TreeGrafter"/>
</dbReference>
<evidence type="ECO:0000256" key="3">
    <source>
        <dbReference type="ARBA" id="ARBA00023125"/>
    </source>
</evidence>
<dbReference type="SUPFAM" id="SSF47459">
    <property type="entry name" value="HLH, helix-loop-helix DNA-binding domain"/>
    <property type="match status" value="1"/>
</dbReference>
<evidence type="ECO:0000259" key="7">
    <source>
        <dbReference type="PROSITE" id="PS50888"/>
    </source>
</evidence>
<dbReference type="EMBL" id="HBUF01326802">
    <property type="protein sequence ID" value="CAG6696031.1"/>
    <property type="molecule type" value="Transcribed_RNA"/>
</dbReference>
<dbReference type="GO" id="GO:0000981">
    <property type="term" value="F:DNA-binding transcription factor activity, RNA polymerase II-specific"/>
    <property type="evidence" value="ECO:0007669"/>
    <property type="project" value="TreeGrafter"/>
</dbReference>
<protein>
    <submittedName>
        <fullName evidence="8">Max-binding protein MNT</fullName>
    </submittedName>
</protein>
<dbReference type="PROSITE" id="PS50888">
    <property type="entry name" value="BHLH"/>
    <property type="match status" value="1"/>
</dbReference>
<dbReference type="GO" id="GO:0046983">
    <property type="term" value="F:protein dimerization activity"/>
    <property type="evidence" value="ECO:0007669"/>
    <property type="project" value="InterPro"/>
</dbReference>
<evidence type="ECO:0000256" key="1">
    <source>
        <dbReference type="ARBA" id="ARBA00004123"/>
    </source>
</evidence>